<dbReference type="InterPro" id="IPR004010">
    <property type="entry name" value="Double_Cache_2"/>
</dbReference>
<feature type="domain" description="Single Cache" evidence="6">
    <location>
        <begin position="176"/>
        <end position="257"/>
    </location>
</feature>
<keyword evidence="2" id="KW-1003">Cell membrane</keyword>
<evidence type="ECO:0000256" key="5">
    <source>
        <dbReference type="ARBA" id="ARBA00023136"/>
    </source>
</evidence>
<dbReference type="InterPro" id="IPR033480">
    <property type="entry name" value="sCache_2"/>
</dbReference>
<accession>A0ABW5IYE6</accession>
<dbReference type="RefSeq" id="WP_380752669.1">
    <property type="nucleotide sequence ID" value="NZ_JBHULT010000010.1"/>
</dbReference>
<feature type="domain" description="Single Cache" evidence="6">
    <location>
        <begin position="450"/>
        <end position="531"/>
    </location>
</feature>
<name>A0ABW5IYE6_9FLAO</name>
<dbReference type="Proteomes" id="UP001597468">
    <property type="component" value="Unassembled WGS sequence"/>
</dbReference>
<evidence type="ECO:0000313" key="8">
    <source>
        <dbReference type="Proteomes" id="UP001597468"/>
    </source>
</evidence>
<dbReference type="Gene3D" id="3.30.450.20">
    <property type="entry name" value="PAS domain"/>
    <property type="match status" value="4"/>
</dbReference>
<dbReference type="Pfam" id="PF08269">
    <property type="entry name" value="dCache_2"/>
    <property type="match status" value="4"/>
</dbReference>
<organism evidence="7 8">
    <name type="scientific">Salinimicrobium flavum</name>
    <dbReference type="NCBI Taxonomy" id="1737065"/>
    <lineage>
        <taxon>Bacteria</taxon>
        <taxon>Pseudomonadati</taxon>
        <taxon>Bacteroidota</taxon>
        <taxon>Flavobacteriia</taxon>
        <taxon>Flavobacteriales</taxon>
        <taxon>Flavobacteriaceae</taxon>
        <taxon>Salinimicrobium</taxon>
    </lineage>
</organism>
<evidence type="ECO:0000256" key="2">
    <source>
        <dbReference type="ARBA" id="ARBA00022475"/>
    </source>
</evidence>
<dbReference type="SMART" id="SM01049">
    <property type="entry name" value="Cache_2"/>
    <property type="match status" value="4"/>
</dbReference>
<evidence type="ECO:0000256" key="3">
    <source>
        <dbReference type="ARBA" id="ARBA00022692"/>
    </source>
</evidence>
<keyword evidence="5" id="KW-0472">Membrane</keyword>
<gene>
    <name evidence="7" type="ORF">ACFSTG_11260</name>
</gene>
<evidence type="ECO:0000256" key="1">
    <source>
        <dbReference type="ARBA" id="ARBA00004651"/>
    </source>
</evidence>
<feature type="domain" description="Single Cache" evidence="6">
    <location>
        <begin position="37"/>
        <end position="122"/>
    </location>
</feature>
<evidence type="ECO:0000259" key="6">
    <source>
        <dbReference type="SMART" id="SM01049"/>
    </source>
</evidence>
<comment type="subcellular location">
    <subcellularLocation>
        <location evidence="1">Cell membrane</location>
        <topology evidence="1">Multi-pass membrane protein</topology>
    </subcellularLocation>
</comment>
<evidence type="ECO:0000313" key="7">
    <source>
        <dbReference type="EMBL" id="MFD2518476.1"/>
    </source>
</evidence>
<evidence type="ECO:0000256" key="4">
    <source>
        <dbReference type="ARBA" id="ARBA00022989"/>
    </source>
</evidence>
<keyword evidence="8" id="KW-1185">Reference proteome</keyword>
<feature type="domain" description="Single Cache" evidence="6">
    <location>
        <begin position="313"/>
        <end position="398"/>
    </location>
</feature>
<comment type="caution">
    <text evidence="7">The sequence shown here is derived from an EMBL/GenBank/DDBJ whole genome shotgun (WGS) entry which is preliminary data.</text>
</comment>
<proteinExistence type="predicted"/>
<dbReference type="EMBL" id="JBHULT010000010">
    <property type="protein sequence ID" value="MFD2518476.1"/>
    <property type="molecule type" value="Genomic_DNA"/>
</dbReference>
<reference evidence="8" key="1">
    <citation type="journal article" date="2019" name="Int. J. Syst. Evol. Microbiol.">
        <title>The Global Catalogue of Microorganisms (GCM) 10K type strain sequencing project: providing services to taxonomists for standard genome sequencing and annotation.</title>
        <authorList>
            <consortium name="The Broad Institute Genomics Platform"/>
            <consortium name="The Broad Institute Genome Sequencing Center for Infectious Disease"/>
            <person name="Wu L."/>
            <person name="Ma J."/>
        </authorList>
    </citation>
    <scope>NUCLEOTIDE SEQUENCE [LARGE SCALE GENOMIC DNA]</scope>
    <source>
        <strain evidence="8">KCTC 42585</strain>
    </source>
</reference>
<sequence>MRTSIILVLTLGTFLCQRGFSNEINPVLNDHSEMYRATDTAMAGQDSTQYLIELVKDAAQMIRENGVAAFEEFRKPQSRWRKGETYIFVLDKEGNMLVHADPEMENKNQLDLEDVNGKPIIRGLLATATALPEKQEGWFHYQWPVPDGLLPRWKSSYVQLVKSPEGKEYIIGSGMYNDRMEKEFVSHMVDNAVEMIESEGKAAFEKFYDPAGPFLVKDTYIFVLDTTGVELVNPAFRNLEGRNLMDLKDTEGKFLVQEMFKAVEKDSAGWVEYMWPKPGDNLSTQKSTYVKKAHLGDSWVLVGAGVYLADAPKKKLKREEITPFDLKNFVTDAAVKLEEEGEEAFSDFRIKDSQWFNGDKYLFVWDLDGKRVFHAADPSIEGDIVNGTLDALGRPYGKMFLETASSAAGEGWVHYMYPEPGDIFPAWKSSYIKKVTFPSGKDHLVGSGIYNMKMDEFFIEDMVEQAAALIEKQGREAFDVLRDKKGPFYFMDTYIFVASPDGTELVNPALPSLEGRNLIDMKDLDGNPVVKKEIDLAMEKGSGWLEMSWFLPGTNTPAQKMTFVKKAEANGETFIVGSGYYEVEQE</sequence>
<keyword evidence="3" id="KW-0812">Transmembrane</keyword>
<protein>
    <submittedName>
        <fullName evidence="7">Cache domain-containing protein</fullName>
    </submittedName>
</protein>
<keyword evidence="4" id="KW-1133">Transmembrane helix</keyword>